<dbReference type="EMBL" id="FLRD01001914">
    <property type="protein sequence ID" value="SBT58559.1"/>
    <property type="molecule type" value="Genomic_DNA"/>
</dbReference>
<keyword evidence="1" id="KW-1133">Transmembrane helix</keyword>
<name>A0A1A9AR03_PLAOA</name>
<evidence type="ECO:0000256" key="1">
    <source>
        <dbReference type="SAM" id="Phobius"/>
    </source>
</evidence>
<organism evidence="2 3">
    <name type="scientific">Plasmodium ovale wallikeri</name>
    <dbReference type="NCBI Taxonomy" id="864142"/>
    <lineage>
        <taxon>Eukaryota</taxon>
        <taxon>Sar</taxon>
        <taxon>Alveolata</taxon>
        <taxon>Apicomplexa</taxon>
        <taxon>Aconoidasida</taxon>
        <taxon>Haemosporida</taxon>
        <taxon>Plasmodiidae</taxon>
        <taxon>Plasmodium</taxon>
        <taxon>Plasmodium (Plasmodium)</taxon>
    </lineage>
</organism>
<proteinExistence type="predicted"/>
<keyword evidence="1" id="KW-0812">Transmembrane</keyword>
<keyword evidence="3" id="KW-1185">Reference proteome</keyword>
<keyword evidence="1" id="KW-0472">Membrane</keyword>
<dbReference type="Proteomes" id="UP000078555">
    <property type="component" value="Unassembled WGS sequence"/>
</dbReference>
<feature type="transmembrane region" description="Helical" evidence="1">
    <location>
        <begin position="266"/>
        <end position="284"/>
    </location>
</feature>
<evidence type="ECO:0000313" key="2">
    <source>
        <dbReference type="EMBL" id="SBT58559.1"/>
    </source>
</evidence>
<accession>A0A1A9AR03</accession>
<reference evidence="3" key="1">
    <citation type="submission" date="2016-05" db="EMBL/GenBank/DDBJ databases">
        <authorList>
            <person name="Naeem Raeece"/>
        </authorList>
    </citation>
    <scope>NUCLEOTIDE SEQUENCE [LARGE SCALE GENOMIC DNA]</scope>
</reference>
<gene>
    <name evidence="2" type="ORF">POVWA1_088610</name>
</gene>
<dbReference type="AlphaFoldDB" id="A0A1A9AR03"/>
<evidence type="ECO:0000313" key="3">
    <source>
        <dbReference type="Proteomes" id="UP000078555"/>
    </source>
</evidence>
<sequence length="338" mass="40335">MSCEIYCPIYHDEEKFLPSIFYKKLEKKEDLKELKSTLHKYSSIPTTDWTYLKEFGAHLIRNYKDVLPSCNKLSFEKRCRDLNYWVKSEIYRYEKEHDVSGIINHIRNFSTDVWEQLDKEVSRRCEREQIYYPIDEIKIRKDLDDFCTIRDILLTKSESEYTCKAVNDWVDKKYNNYFSKEKCETYNKMNAGYSKEFGPFHISDNCTFYDIPTTFRSFNCGGYIPRYKIKSISNCERNIMSGELYKAVKSNDFSHHKSNVSTGTSFLIAGLTVLGIIFFFFMIYKFSPFGSFLRYNIMKKFNLTNNIDEEDGQLFERSEYSQYTDPENERHHIGYNAL</sequence>
<protein>
    <submittedName>
        <fullName evidence="2">PIR Superfamily Protein</fullName>
    </submittedName>
</protein>